<dbReference type="CDD" id="cd06343">
    <property type="entry name" value="PBP1_ABC_ligand_binding-like"/>
    <property type="match status" value="1"/>
</dbReference>
<dbReference type="RefSeq" id="WP_079600057.1">
    <property type="nucleotide sequence ID" value="NZ_LT670817.1"/>
</dbReference>
<dbReference type="Proteomes" id="UP000189796">
    <property type="component" value="Chromosome I"/>
</dbReference>
<evidence type="ECO:0000313" key="6">
    <source>
        <dbReference type="Proteomes" id="UP000189796"/>
    </source>
</evidence>
<dbReference type="OrthoDB" id="9770729at2"/>
<feature type="domain" description="Leucine-binding protein" evidence="4">
    <location>
        <begin position="34"/>
        <end position="388"/>
    </location>
</feature>
<evidence type="ECO:0000256" key="2">
    <source>
        <dbReference type="ARBA" id="ARBA00022729"/>
    </source>
</evidence>
<feature type="signal peptide" evidence="3">
    <location>
        <begin position="1"/>
        <end position="24"/>
    </location>
</feature>
<feature type="chain" id="PRO_5009910971" evidence="3">
    <location>
        <begin position="25"/>
        <end position="401"/>
    </location>
</feature>
<dbReference type="Pfam" id="PF13458">
    <property type="entry name" value="Peripla_BP_6"/>
    <property type="match status" value="1"/>
</dbReference>
<dbReference type="Gene3D" id="3.40.50.2300">
    <property type="match status" value="2"/>
</dbReference>
<evidence type="ECO:0000256" key="1">
    <source>
        <dbReference type="ARBA" id="ARBA00010062"/>
    </source>
</evidence>
<dbReference type="SUPFAM" id="SSF53822">
    <property type="entry name" value="Periplasmic binding protein-like I"/>
    <property type="match status" value="1"/>
</dbReference>
<keyword evidence="2 3" id="KW-0732">Signal</keyword>
<evidence type="ECO:0000313" key="5">
    <source>
        <dbReference type="EMBL" id="SHG22308.1"/>
    </source>
</evidence>
<organism evidence="5 6">
    <name type="scientific">Bradyrhizobium erythrophlei</name>
    <dbReference type="NCBI Taxonomy" id="1437360"/>
    <lineage>
        <taxon>Bacteria</taxon>
        <taxon>Pseudomonadati</taxon>
        <taxon>Pseudomonadota</taxon>
        <taxon>Alphaproteobacteria</taxon>
        <taxon>Hyphomicrobiales</taxon>
        <taxon>Nitrobacteraceae</taxon>
        <taxon>Bradyrhizobium</taxon>
    </lineage>
</organism>
<evidence type="ECO:0000259" key="4">
    <source>
        <dbReference type="Pfam" id="PF13458"/>
    </source>
</evidence>
<dbReference type="PANTHER" id="PTHR47235">
    <property type="entry name" value="BLR6548 PROTEIN"/>
    <property type="match status" value="1"/>
</dbReference>
<name>A0A1M5I205_9BRAD</name>
<dbReference type="PANTHER" id="PTHR47235:SF1">
    <property type="entry name" value="BLR6548 PROTEIN"/>
    <property type="match status" value="1"/>
</dbReference>
<proteinExistence type="inferred from homology"/>
<accession>A0A1M5I205</accession>
<sequence>MRFVTRLGVLGALALLAWPAASFATDMRGVTATEIRIGQTMPYSGPVSAFGALGKSEVAYFKMVNDHGGINGRMVNLISLDDSYVPPKTVEQTRRLVESDEVALIFSSIGTAHNTAIAKYLQSKNIPQLFVGSGASKFADLAQYPQATLGVQAPFRYEARLYARYALAKNPNAKFAIISQNDDFGRDYLLGLKDVLGDKYDSLVTGATYEISDPTIDSQIVKLKASGADVLIIAATPKFAAQSIRKVFEIGWKPMTFLSNVAVWVSSVMEPAGLEAGIGILSTAYVKDPMDPAWKDDPDAMRWRAFMAKYMPNDDLRDQNFVNGYNSAMVLEHVLKACGDDLSTENILKQAYAIKDMDLPMMLPGIKVNTSATDHVPIDQMQFMRFNGKNWERFGELQTGN</sequence>
<gene>
    <name evidence="5" type="ORF">SAMN05443248_0759</name>
</gene>
<protein>
    <submittedName>
        <fullName evidence="5">Amino acid/amide ABC transporter substrate-binding protein, HAAT family</fullName>
    </submittedName>
</protein>
<reference evidence="5 6" key="1">
    <citation type="submission" date="2016-11" db="EMBL/GenBank/DDBJ databases">
        <authorList>
            <person name="Jaros S."/>
            <person name="Januszkiewicz K."/>
            <person name="Wedrychowicz H."/>
        </authorList>
    </citation>
    <scope>NUCLEOTIDE SEQUENCE [LARGE SCALE GENOMIC DNA]</scope>
    <source>
        <strain evidence="5 6">GAS138</strain>
    </source>
</reference>
<dbReference type="InterPro" id="IPR028082">
    <property type="entry name" value="Peripla_BP_I"/>
</dbReference>
<dbReference type="EMBL" id="LT670817">
    <property type="protein sequence ID" value="SHG22308.1"/>
    <property type="molecule type" value="Genomic_DNA"/>
</dbReference>
<dbReference type="AlphaFoldDB" id="A0A1M5I205"/>
<comment type="similarity">
    <text evidence="1">Belongs to the leucine-binding protein family.</text>
</comment>
<dbReference type="InterPro" id="IPR028081">
    <property type="entry name" value="Leu-bd"/>
</dbReference>
<evidence type="ECO:0000256" key="3">
    <source>
        <dbReference type="SAM" id="SignalP"/>
    </source>
</evidence>